<dbReference type="PANTHER" id="PTHR21248:SF12">
    <property type="entry name" value="CARDIOLIPIN SYNTHASE C"/>
    <property type="match status" value="1"/>
</dbReference>
<evidence type="ECO:0000313" key="3">
    <source>
        <dbReference type="EMBL" id="OAN11038.1"/>
    </source>
</evidence>
<dbReference type="GO" id="GO:0030572">
    <property type="term" value="F:phosphatidyltransferase activity"/>
    <property type="evidence" value="ECO:0007669"/>
    <property type="project" value="UniProtKB-ARBA"/>
</dbReference>
<evidence type="ECO:0000313" key="4">
    <source>
        <dbReference type="Proteomes" id="UP000078503"/>
    </source>
</evidence>
<dbReference type="InterPro" id="IPR001736">
    <property type="entry name" value="PLipase_D/transphosphatidylase"/>
</dbReference>
<name>A0A178K139_9GAMM</name>
<dbReference type="PANTHER" id="PTHR21248">
    <property type="entry name" value="CARDIOLIPIN SYNTHASE"/>
    <property type="match status" value="1"/>
</dbReference>
<dbReference type="InterPro" id="IPR025202">
    <property type="entry name" value="PLD-like_dom"/>
</dbReference>
<comment type="caution">
    <text evidence="3">The sequence shown here is derived from an EMBL/GenBank/DDBJ whole genome shotgun (WGS) entry which is preliminary data.</text>
</comment>
<dbReference type="RefSeq" id="WP_068335031.1">
    <property type="nucleotide sequence ID" value="NZ_LVHF01000033.1"/>
</dbReference>
<dbReference type="AlphaFoldDB" id="A0A178K139"/>
<feature type="domain" description="PLD phosphodiesterase" evidence="2">
    <location>
        <begin position="399"/>
        <end position="426"/>
    </location>
</feature>
<dbReference type="CDD" id="cd09113">
    <property type="entry name" value="PLDc_ymdC_like_2"/>
    <property type="match status" value="1"/>
</dbReference>
<dbReference type="SMART" id="SM00155">
    <property type="entry name" value="PLDc"/>
    <property type="match status" value="2"/>
</dbReference>
<dbReference type="PROSITE" id="PS51257">
    <property type="entry name" value="PROKAR_LIPOPROTEIN"/>
    <property type="match status" value="1"/>
</dbReference>
<dbReference type="Gene3D" id="3.30.870.10">
    <property type="entry name" value="Endonuclease Chain A"/>
    <property type="match status" value="2"/>
</dbReference>
<proteinExistence type="predicted"/>
<dbReference type="PROSITE" id="PS50035">
    <property type="entry name" value="PLD"/>
    <property type="match status" value="2"/>
</dbReference>
<organism evidence="3 4">
    <name type="scientific">Photobacterium jeanii</name>
    <dbReference type="NCBI Taxonomy" id="858640"/>
    <lineage>
        <taxon>Bacteria</taxon>
        <taxon>Pseudomonadati</taxon>
        <taxon>Pseudomonadota</taxon>
        <taxon>Gammaproteobacteria</taxon>
        <taxon>Vibrionales</taxon>
        <taxon>Vibrionaceae</taxon>
        <taxon>Photobacterium</taxon>
    </lineage>
</organism>
<dbReference type="STRING" id="858640.A3K86_18860"/>
<keyword evidence="1" id="KW-0732">Signal</keyword>
<reference evidence="3 4" key="1">
    <citation type="submission" date="2016-03" db="EMBL/GenBank/DDBJ databases">
        <title>Photobacterium proteolyticum sp. nov. a protease producing bacterium isolated from ocean sediments of Laizhou Bay.</title>
        <authorList>
            <person name="Li Y."/>
        </authorList>
    </citation>
    <scope>NUCLEOTIDE SEQUENCE [LARGE SCALE GENOMIC DNA]</scope>
    <source>
        <strain evidence="3 4">R-40508</strain>
    </source>
</reference>
<gene>
    <name evidence="3" type="ORF">A3K86_18860</name>
</gene>
<dbReference type="Proteomes" id="UP000078503">
    <property type="component" value="Unassembled WGS sequence"/>
</dbReference>
<dbReference type="SUPFAM" id="SSF56024">
    <property type="entry name" value="Phospholipase D/nuclease"/>
    <property type="match status" value="2"/>
</dbReference>
<evidence type="ECO:0000259" key="2">
    <source>
        <dbReference type="PROSITE" id="PS50035"/>
    </source>
</evidence>
<feature type="signal peptide" evidence="1">
    <location>
        <begin position="1"/>
        <end position="23"/>
    </location>
</feature>
<dbReference type="OrthoDB" id="9814092at2"/>
<sequence>MNRLPFRAFASGFLLLLSGCSTTLPELPKSASYALPSDSKTKLAQYTQPIVEPFPELTGFHPLADGKDAFIARLAVIQAAEQSLDVQYYIYRDDITSTIISMYLYQAAERGVRVRILLDDMQNRNDEDMVSISAHPNIEVRLFNPFSHRTVRAVGFLNDFDQLHRRMHNKALLADGIFAITGGRNIGDEYFSANGSVEFGDFDLLLVGDVVPPIANQFDVYWNSEFSTPIEHLVGKGKQIPQQEIKQWYNEQYEHIADSPYFYALSKLPIIEQLKTQALPFFWGEAELHYDLPSKLSAPSTENPLLHQISTLLEHTQHELLLISPYFVPTEEGAEALAQAARDGKKITIITNSLASNDVFAVHGWYAKRRQTLLAAGVKLYETKVDPQVNKQHSWLGSSRTSLHAKTYIMDREQLFVGSFNFDPRSAQYNTEMGVVIDSPVFAAKVYQALEPNLKKNTYRLALDSNGDVVWIDDHKQQTLTSEPDVSYLRRFGAWFSGILPIEDLL</sequence>
<keyword evidence="4" id="KW-1185">Reference proteome</keyword>
<dbReference type="EMBL" id="LVHF01000033">
    <property type="protein sequence ID" value="OAN11038.1"/>
    <property type="molecule type" value="Genomic_DNA"/>
</dbReference>
<dbReference type="GO" id="GO:0032049">
    <property type="term" value="P:cardiolipin biosynthetic process"/>
    <property type="evidence" value="ECO:0007669"/>
    <property type="project" value="UniProtKB-ARBA"/>
</dbReference>
<evidence type="ECO:0000256" key="1">
    <source>
        <dbReference type="SAM" id="SignalP"/>
    </source>
</evidence>
<feature type="domain" description="PLD phosphodiesterase" evidence="2">
    <location>
        <begin position="163"/>
        <end position="190"/>
    </location>
</feature>
<protein>
    <submittedName>
        <fullName evidence="3">Cardiolipin synthetase</fullName>
    </submittedName>
</protein>
<accession>A0A178K139</accession>
<dbReference type="CDD" id="cd09111">
    <property type="entry name" value="PLDc_ymdC_like_1"/>
    <property type="match status" value="1"/>
</dbReference>
<dbReference type="Pfam" id="PF13091">
    <property type="entry name" value="PLDc_2"/>
    <property type="match status" value="2"/>
</dbReference>
<feature type="chain" id="PRO_5008089863" evidence="1">
    <location>
        <begin position="24"/>
        <end position="506"/>
    </location>
</feature>